<dbReference type="PANTHER" id="PTHR46910:SF37">
    <property type="entry name" value="ZN(II)2CYS6 TRANSCRIPTION FACTOR (EUROFUNG)"/>
    <property type="match status" value="1"/>
</dbReference>
<reference evidence="10" key="1">
    <citation type="submission" date="2022-10" db="EMBL/GenBank/DDBJ databases">
        <title>Determination and structural analysis of whole genome sequence of Sarocladium strictum F4-1.</title>
        <authorList>
            <person name="Hu L."/>
            <person name="Jiang Y."/>
        </authorList>
    </citation>
    <scope>NUCLEOTIDE SEQUENCE</scope>
    <source>
        <strain evidence="10">F4-1</strain>
    </source>
</reference>
<evidence type="ECO:0000256" key="6">
    <source>
        <dbReference type="ARBA" id="ARBA00023242"/>
    </source>
</evidence>
<evidence type="ECO:0000256" key="7">
    <source>
        <dbReference type="SAM" id="Coils"/>
    </source>
</evidence>
<dbReference type="GO" id="GO:0003677">
    <property type="term" value="F:DNA binding"/>
    <property type="evidence" value="ECO:0007669"/>
    <property type="project" value="UniProtKB-KW"/>
</dbReference>
<dbReference type="Pfam" id="PF04082">
    <property type="entry name" value="Fungal_trans"/>
    <property type="match status" value="1"/>
</dbReference>
<comment type="subcellular location">
    <subcellularLocation>
        <location evidence="1">Nucleus</location>
    </subcellularLocation>
</comment>
<gene>
    <name evidence="10" type="ORF">NLU13_6800</name>
</gene>
<dbReference type="InterPro" id="IPR036864">
    <property type="entry name" value="Zn2-C6_fun-type_DNA-bd_sf"/>
</dbReference>
<keyword evidence="11" id="KW-1185">Reference proteome</keyword>
<dbReference type="GO" id="GO:0000981">
    <property type="term" value="F:DNA-binding transcription factor activity, RNA polymerase II-specific"/>
    <property type="evidence" value="ECO:0007669"/>
    <property type="project" value="InterPro"/>
</dbReference>
<feature type="coiled-coil region" evidence="7">
    <location>
        <begin position="48"/>
        <end position="82"/>
    </location>
</feature>
<comment type="caution">
    <text evidence="10">The sequence shown here is derived from an EMBL/GenBank/DDBJ whole genome shotgun (WGS) entry which is preliminary data.</text>
</comment>
<keyword evidence="2" id="KW-0479">Metal-binding</keyword>
<evidence type="ECO:0000256" key="5">
    <source>
        <dbReference type="ARBA" id="ARBA00023163"/>
    </source>
</evidence>
<proteinExistence type="predicted"/>
<evidence type="ECO:0000256" key="3">
    <source>
        <dbReference type="ARBA" id="ARBA00023015"/>
    </source>
</evidence>
<evidence type="ECO:0000256" key="1">
    <source>
        <dbReference type="ARBA" id="ARBA00004123"/>
    </source>
</evidence>
<protein>
    <recommendedName>
        <fullName evidence="9">Zn(2)-C6 fungal-type domain-containing protein</fullName>
    </recommendedName>
</protein>
<dbReference type="GO" id="GO:0003848">
    <property type="term" value="F:2-amino-4-hydroxy-6-hydroxymethyldihydropteridine diphosphokinase activity"/>
    <property type="evidence" value="ECO:0007669"/>
    <property type="project" value="InterPro"/>
</dbReference>
<dbReference type="CDD" id="cd00067">
    <property type="entry name" value="GAL4"/>
    <property type="match status" value="1"/>
</dbReference>
<organism evidence="10 11">
    <name type="scientific">Sarocladium strictum</name>
    <name type="common">Black bundle disease fungus</name>
    <name type="synonym">Acremonium strictum</name>
    <dbReference type="NCBI Taxonomy" id="5046"/>
    <lineage>
        <taxon>Eukaryota</taxon>
        <taxon>Fungi</taxon>
        <taxon>Dikarya</taxon>
        <taxon>Ascomycota</taxon>
        <taxon>Pezizomycotina</taxon>
        <taxon>Sordariomycetes</taxon>
        <taxon>Hypocreomycetidae</taxon>
        <taxon>Hypocreales</taxon>
        <taxon>Sarocladiaceae</taxon>
        <taxon>Sarocladium</taxon>
    </lineage>
</organism>
<evidence type="ECO:0000259" key="9">
    <source>
        <dbReference type="PROSITE" id="PS50048"/>
    </source>
</evidence>
<keyword evidence="5" id="KW-0804">Transcription</keyword>
<evidence type="ECO:0000313" key="11">
    <source>
        <dbReference type="Proteomes" id="UP001175261"/>
    </source>
</evidence>
<dbReference type="EMBL" id="JAPDFR010000006">
    <property type="protein sequence ID" value="KAK0385623.1"/>
    <property type="molecule type" value="Genomic_DNA"/>
</dbReference>
<dbReference type="Proteomes" id="UP001175261">
    <property type="component" value="Unassembled WGS sequence"/>
</dbReference>
<dbReference type="AlphaFoldDB" id="A0AA39L657"/>
<dbReference type="SUPFAM" id="SSF57701">
    <property type="entry name" value="Zn2/Cys6 DNA-binding domain"/>
    <property type="match status" value="1"/>
</dbReference>
<keyword evidence="4" id="KW-0238">DNA-binding</keyword>
<dbReference type="SMART" id="SM00906">
    <property type="entry name" value="Fungal_trans"/>
    <property type="match status" value="1"/>
</dbReference>
<dbReference type="GO" id="GO:0009396">
    <property type="term" value="P:folic acid-containing compound biosynthetic process"/>
    <property type="evidence" value="ECO:0007669"/>
    <property type="project" value="InterPro"/>
</dbReference>
<keyword evidence="6" id="KW-0539">Nucleus</keyword>
<evidence type="ECO:0000256" key="4">
    <source>
        <dbReference type="ARBA" id="ARBA00023125"/>
    </source>
</evidence>
<evidence type="ECO:0000256" key="2">
    <source>
        <dbReference type="ARBA" id="ARBA00022723"/>
    </source>
</evidence>
<dbReference type="PANTHER" id="PTHR46910">
    <property type="entry name" value="TRANSCRIPTION FACTOR PDR1"/>
    <property type="match status" value="1"/>
</dbReference>
<dbReference type="PROSITE" id="PS50048">
    <property type="entry name" value="ZN2_CY6_FUNGAL_2"/>
    <property type="match status" value="1"/>
</dbReference>
<evidence type="ECO:0000313" key="10">
    <source>
        <dbReference type="EMBL" id="KAK0385623.1"/>
    </source>
</evidence>
<name>A0AA39L657_SARSR</name>
<keyword evidence="3" id="KW-0805">Transcription regulation</keyword>
<dbReference type="InterPro" id="IPR050987">
    <property type="entry name" value="AtrR-like"/>
</dbReference>
<feature type="compositionally biased region" description="Polar residues" evidence="8">
    <location>
        <begin position="95"/>
        <end position="128"/>
    </location>
</feature>
<dbReference type="InterPro" id="IPR001138">
    <property type="entry name" value="Zn2Cys6_DnaBD"/>
</dbReference>
<dbReference type="GO" id="GO:0008270">
    <property type="term" value="F:zinc ion binding"/>
    <property type="evidence" value="ECO:0007669"/>
    <property type="project" value="InterPro"/>
</dbReference>
<dbReference type="GO" id="GO:0006351">
    <property type="term" value="P:DNA-templated transcription"/>
    <property type="evidence" value="ECO:0007669"/>
    <property type="project" value="InterPro"/>
</dbReference>
<feature type="domain" description="Zn(2)-C6 fungal-type" evidence="9">
    <location>
        <begin position="6"/>
        <end position="38"/>
    </location>
</feature>
<dbReference type="InterPro" id="IPR007219">
    <property type="entry name" value="XnlR_reg_dom"/>
</dbReference>
<dbReference type="Gene3D" id="4.10.240.10">
    <property type="entry name" value="Zn(2)-C6 fungal-type DNA-binding domain"/>
    <property type="match status" value="1"/>
</dbReference>
<sequence length="650" mass="73030">MPRRRACDVCYRRKIQCLIDRPGQPCDWCTSQRLQCTFARVIQKDPNKKTVADNVQALSRRVKELEEALQAAQQGDARLRSAPGFERASLPAATSGISAQGPSPLSRPLVSSHSTASSPLSNSVTSPHDYQAGTSAGLSRCQLGSNWYFKGVGILSSRGREWISDGAGQRAFLERFNVFECSVDARPPHASGTWAERPLSLPAEPISRRLFAAFLETDTFSMFPILEKELFDSTIGRAYAVTPLESTQRASAEACLWAMLALAGCADRFHQINLIPQPEQCVQQVKRLSLHTCHASNLDSLQATLLVWAYQKMKGRCREASASLTSACRMVCDLGGHFHLSNLTMLPQHIPIIAEPARQHIRRLFWICYCFDKEASLRTGSPPVLTSDLCDMRSCSAYNRVEPSCCHRCRDISLARIKEHALQVLCSPNAFRYTDGELAAYVRQLDDELEDWRMAIAPPYRPRLSIPPESTFAMPLTASKDDRTHIVKLQLDYLFTMINIHFLVRKCGNFERNLPDDLHSVVHSSADLSLEASRSIFHFLDTVVRSWKEASVWIVSHYTLIAAMPLFINILIHPVGFPADKDLQILSSVGSIARSVPTERLFKEDIEQIQEVVEFVMELVRLGHSAAWKAKKGERELDLDIIYREEENEV</sequence>
<feature type="region of interest" description="Disordered" evidence="8">
    <location>
        <begin position="94"/>
        <end position="128"/>
    </location>
</feature>
<keyword evidence="7" id="KW-0175">Coiled coil</keyword>
<dbReference type="PROSITE" id="PS00794">
    <property type="entry name" value="HPPK"/>
    <property type="match status" value="1"/>
</dbReference>
<dbReference type="GO" id="GO:0005634">
    <property type="term" value="C:nucleus"/>
    <property type="evidence" value="ECO:0007669"/>
    <property type="project" value="UniProtKB-SubCell"/>
</dbReference>
<evidence type="ECO:0000256" key="8">
    <source>
        <dbReference type="SAM" id="MobiDB-lite"/>
    </source>
</evidence>
<accession>A0AA39L657</accession>
<dbReference type="CDD" id="cd12148">
    <property type="entry name" value="fungal_TF_MHR"/>
    <property type="match status" value="1"/>
</dbReference>
<dbReference type="InterPro" id="IPR000550">
    <property type="entry name" value="Hppk"/>
</dbReference>